<evidence type="ECO:0000256" key="9">
    <source>
        <dbReference type="SAM" id="MobiDB-lite"/>
    </source>
</evidence>
<keyword evidence="4 8" id="KW-0460">Magnesium</keyword>
<feature type="compositionally biased region" description="Low complexity" evidence="9">
    <location>
        <begin position="229"/>
        <end position="251"/>
    </location>
</feature>
<evidence type="ECO:0000256" key="5">
    <source>
        <dbReference type="ARBA" id="ARBA00022912"/>
    </source>
</evidence>
<dbReference type="GO" id="GO:0004725">
    <property type="term" value="F:protein tyrosine phosphatase activity"/>
    <property type="evidence" value="ECO:0007669"/>
    <property type="project" value="UniProtKB-EC"/>
</dbReference>
<feature type="binding site" evidence="8">
    <location>
        <position position="634"/>
    </location>
    <ligand>
        <name>Mg(2+)</name>
        <dbReference type="ChEBI" id="CHEBI:18420"/>
    </ligand>
</feature>
<dbReference type="Proteomes" id="UP000722791">
    <property type="component" value="Unassembled WGS sequence"/>
</dbReference>
<keyword evidence="3" id="KW-0378">Hydrolase</keyword>
<organism evidence="10 11">
    <name type="scientific">Volvox reticuliferus</name>
    <dbReference type="NCBI Taxonomy" id="1737510"/>
    <lineage>
        <taxon>Eukaryota</taxon>
        <taxon>Viridiplantae</taxon>
        <taxon>Chlorophyta</taxon>
        <taxon>core chlorophytes</taxon>
        <taxon>Chlorophyceae</taxon>
        <taxon>CS clade</taxon>
        <taxon>Chlamydomonadales</taxon>
        <taxon>Volvocaceae</taxon>
        <taxon>Volvox</taxon>
    </lineage>
</organism>
<evidence type="ECO:0000256" key="1">
    <source>
        <dbReference type="ARBA" id="ARBA00010501"/>
    </source>
</evidence>
<evidence type="ECO:0000256" key="8">
    <source>
        <dbReference type="PIRSR" id="PIRSR628472-2"/>
    </source>
</evidence>
<feature type="binding site" evidence="8">
    <location>
        <position position="354"/>
    </location>
    <ligand>
        <name>Mg(2+)</name>
        <dbReference type="ChEBI" id="CHEBI:18420"/>
    </ligand>
</feature>
<dbReference type="EMBL" id="BNCQ01000015">
    <property type="protein sequence ID" value="GIM04092.1"/>
    <property type="molecule type" value="Genomic_DNA"/>
</dbReference>
<accession>A0A8J4GC25</accession>
<feature type="compositionally biased region" description="Low complexity" evidence="9">
    <location>
        <begin position="295"/>
        <end position="304"/>
    </location>
</feature>
<feature type="active site" description="Proton donor" evidence="7">
    <location>
        <position position="356"/>
    </location>
</feature>
<name>A0A8J4GC25_9CHLO</name>
<feature type="region of interest" description="Disordered" evidence="9">
    <location>
        <begin position="272"/>
        <end position="319"/>
    </location>
</feature>
<sequence length="700" mass="72268">MASAPFHPSVPGPTSSAHPQGTLEWGAAVHGSSACLQAMHQGYPPTFGAGAALPQPYQADAQVCATQAVYSSSYQESAYGYPEHHPYSHAQQAHAASGQYPQYPAWPGQSVSNSCQYPPCTTHAQYYQYAQQYAWQSFHCHSAVQDPAAAVDGGDGWDSWKGWVSYSGARQTPPSDSNPTPIVPSANGKQHSPEQQQQQLDTTQGSGQADNARDPKQEERQSADGAGGAEAAAAVEASTATGPGTAAPAGADDLYDPLAHADADTLADVNAASALDSSPTGTKQKPATITRREGPTAAAPATLAEAHKRKDNDGGGGGKGGSVLPAAVAAAATLAGSAVTAPPAQATDLIVVWDLDETLIIFKSLLSGAFAKATAGAAGHGKKDSTGPAAVGAAAAAPAGAAKTVPATGSDSEADVRNVVVEPGLSHRAAELGNRLAEMVFNFCDNHMSFLKLDFLDPVTFLELWSLAASASEPGKAEEAEASSGFRTVDRSSVERIASIYTDSVESLSGLMGDEELKERASVLADAEQLTGGWVAAARQLLAGVTAAAAAGAAASQPSPGVLERPMLTFRSVRHVLVSAGHLIATLGKLVLWDMHEYFDIGDIYSASGRPKLEIFRSLRTRFGPTAAYAAVGDGLEEERAAAVMGWGFVRVGFSAAAGSASGPAQVHVGQNAAAEPWRVPRPVQDIRPEDVLEAARRAY</sequence>
<comment type="caution">
    <text evidence="10">The sequence shown here is derived from an EMBL/GenBank/DDBJ whole genome shotgun (WGS) entry which is preliminary data.</text>
</comment>
<dbReference type="Gene3D" id="3.40.50.12350">
    <property type="match status" value="2"/>
</dbReference>
<gene>
    <name evidence="10" type="ORF">Vretimale_8716</name>
</gene>
<feature type="active site" description="Nucleophile" evidence="7">
    <location>
        <position position="354"/>
    </location>
</feature>
<dbReference type="GO" id="GO:0005634">
    <property type="term" value="C:nucleus"/>
    <property type="evidence" value="ECO:0007669"/>
    <property type="project" value="TreeGrafter"/>
</dbReference>
<proteinExistence type="inferred from homology"/>
<feature type="compositionally biased region" description="Polar residues" evidence="9">
    <location>
        <begin position="168"/>
        <end position="180"/>
    </location>
</feature>
<feature type="compositionally biased region" description="Low complexity" evidence="9">
    <location>
        <begin position="195"/>
        <end position="208"/>
    </location>
</feature>
<comment type="catalytic activity">
    <reaction evidence="6">
        <text>O-phospho-L-tyrosyl-[protein] + H2O = L-tyrosyl-[protein] + phosphate</text>
        <dbReference type="Rhea" id="RHEA:10684"/>
        <dbReference type="Rhea" id="RHEA-COMP:10136"/>
        <dbReference type="Rhea" id="RHEA-COMP:20101"/>
        <dbReference type="ChEBI" id="CHEBI:15377"/>
        <dbReference type="ChEBI" id="CHEBI:43474"/>
        <dbReference type="ChEBI" id="CHEBI:46858"/>
        <dbReference type="ChEBI" id="CHEBI:61978"/>
        <dbReference type="EC" id="3.1.3.48"/>
    </reaction>
</comment>
<evidence type="ECO:0000256" key="2">
    <source>
        <dbReference type="ARBA" id="ARBA00013064"/>
    </source>
</evidence>
<feature type="region of interest" description="Disordered" evidence="9">
    <location>
        <begin position="165"/>
        <end position="253"/>
    </location>
</feature>
<feature type="compositionally biased region" description="Basic and acidic residues" evidence="9">
    <location>
        <begin position="211"/>
        <end position="222"/>
    </location>
</feature>
<dbReference type="EC" id="3.1.3.48" evidence="2"/>
<feature type="region of interest" description="Disordered" evidence="9">
    <location>
        <begin position="1"/>
        <end position="21"/>
    </location>
</feature>
<comment type="similarity">
    <text evidence="1">Belongs to the HAD-like hydrolase superfamily. EYA family.</text>
</comment>
<feature type="compositionally biased region" description="Polar residues" evidence="9">
    <location>
        <begin position="275"/>
        <end position="287"/>
    </location>
</feature>
<dbReference type="PANTHER" id="PTHR10190:SF16">
    <property type="entry name" value="DEVELOPMENTAL PROTEIN EYES ABSENT"/>
    <property type="match status" value="1"/>
</dbReference>
<dbReference type="AlphaFoldDB" id="A0A8J4GC25"/>
<feature type="binding site" evidence="8">
    <location>
        <position position="356"/>
    </location>
    <ligand>
        <name>Mg(2+)</name>
        <dbReference type="ChEBI" id="CHEBI:18420"/>
    </ligand>
</feature>
<dbReference type="SFLD" id="SFLDS00003">
    <property type="entry name" value="Haloacid_Dehalogenase"/>
    <property type="match status" value="1"/>
</dbReference>
<evidence type="ECO:0000313" key="10">
    <source>
        <dbReference type="EMBL" id="GIM04092.1"/>
    </source>
</evidence>
<dbReference type="GO" id="GO:0045739">
    <property type="term" value="P:positive regulation of DNA repair"/>
    <property type="evidence" value="ECO:0007669"/>
    <property type="project" value="TreeGrafter"/>
</dbReference>
<evidence type="ECO:0000256" key="4">
    <source>
        <dbReference type="ARBA" id="ARBA00022842"/>
    </source>
</evidence>
<dbReference type="InterPro" id="IPR028472">
    <property type="entry name" value="EYA"/>
</dbReference>
<keyword evidence="5" id="KW-0904">Protein phosphatase</keyword>
<evidence type="ECO:0000256" key="3">
    <source>
        <dbReference type="ARBA" id="ARBA00022801"/>
    </source>
</evidence>
<protein>
    <recommendedName>
        <fullName evidence="2">protein-tyrosine-phosphatase</fullName>
        <ecNumber evidence="2">3.1.3.48</ecNumber>
    </recommendedName>
</protein>
<evidence type="ECO:0000313" key="11">
    <source>
        <dbReference type="Proteomes" id="UP000722791"/>
    </source>
</evidence>
<dbReference type="GO" id="GO:0030154">
    <property type="term" value="P:cell differentiation"/>
    <property type="evidence" value="ECO:0007669"/>
    <property type="project" value="TreeGrafter"/>
</dbReference>
<evidence type="ECO:0000256" key="6">
    <source>
        <dbReference type="ARBA" id="ARBA00051722"/>
    </source>
</evidence>
<keyword evidence="8" id="KW-0479">Metal-binding</keyword>
<dbReference type="InterPro" id="IPR038102">
    <property type="entry name" value="EYA_dom_sf"/>
</dbReference>
<evidence type="ECO:0000256" key="7">
    <source>
        <dbReference type="PIRSR" id="PIRSR628472-1"/>
    </source>
</evidence>
<comment type="cofactor">
    <cofactor evidence="8">
        <name>Mg(2+)</name>
        <dbReference type="ChEBI" id="CHEBI:18420"/>
    </cofactor>
    <text evidence="8">Binds 1 Mg(2+) ion per subunit.</text>
</comment>
<dbReference type="SFLD" id="SFLDG01129">
    <property type="entry name" value="C1.5:_HAD__Beta-PGM__Phosphata"/>
    <property type="match status" value="1"/>
</dbReference>
<reference evidence="10" key="1">
    <citation type="journal article" date="2021" name="Proc. Natl. Acad. Sci. U.S.A.">
        <title>Three genomes in the algal genus Volvox reveal the fate of a haploid sex-determining region after a transition to homothallism.</title>
        <authorList>
            <person name="Yamamoto K."/>
            <person name="Hamaji T."/>
            <person name="Kawai-Toyooka H."/>
            <person name="Matsuzaki R."/>
            <person name="Takahashi F."/>
            <person name="Nishimura Y."/>
            <person name="Kawachi M."/>
            <person name="Noguchi H."/>
            <person name="Minakuchi Y."/>
            <person name="Umen J.G."/>
            <person name="Toyoda A."/>
            <person name="Nozaki H."/>
        </authorList>
    </citation>
    <scope>NUCLEOTIDE SEQUENCE</scope>
    <source>
        <strain evidence="10">NIES-3785</strain>
    </source>
</reference>
<dbReference type="GO" id="GO:0046872">
    <property type="term" value="F:metal ion binding"/>
    <property type="evidence" value="ECO:0007669"/>
    <property type="project" value="UniProtKB-KW"/>
</dbReference>
<dbReference type="PANTHER" id="PTHR10190">
    <property type="entry name" value="EYES ABSENT"/>
    <property type="match status" value="1"/>
</dbReference>